<proteinExistence type="predicted"/>
<feature type="compositionally biased region" description="Basic and acidic residues" evidence="1">
    <location>
        <begin position="129"/>
        <end position="138"/>
    </location>
</feature>
<organism evidence="3 4">
    <name type="scientific">Pseudomonas anguilliseptica</name>
    <dbReference type="NCBI Taxonomy" id="53406"/>
    <lineage>
        <taxon>Bacteria</taxon>
        <taxon>Pseudomonadati</taxon>
        <taxon>Pseudomonadota</taxon>
        <taxon>Gammaproteobacteria</taxon>
        <taxon>Pseudomonadales</taxon>
        <taxon>Pseudomonadaceae</taxon>
        <taxon>Pseudomonas</taxon>
    </lineage>
</organism>
<dbReference type="InterPro" id="IPR041227">
    <property type="entry name" value="FluMu_N"/>
</dbReference>
<evidence type="ECO:0000256" key="1">
    <source>
        <dbReference type="SAM" id="MobiDB-lite"/>
    </source>
</evidence>
<dbReference type="Proteomes" id="UP000242849">
    <property type="component" value="Unassembled WGS sequence"/>
</dbReference>
<evidence type="ECO:0000313" key="3">
    <source>
        <dbReference type="EMBL" id="SED10466.1"/>
    </source>
</evidence>
<keyword evidence="4" id="KW-1185">Reference proteome</keyword>
<gene>
    <name evidence="3" type="ORF">SAMN05421553_2037</name>
</gene>
<reference evidence="4" key="1">
    <citation type="submission" date="2016-10" db="EMBL/GenBank/DDBJ databases">
        <authorList>
            <person name="Varghese N."/>
            <person name="Submissions S."/>
        </authorList>
    </citation>
    <scope>NUCLEOTIDE SEQUENCE [LARGE SCALE GENOMIC DNA]</scope>
    <source>
        <strain evidence="4">DSM 12111</strain>
    </source>
</reference>
<dbReference type="AlphaFoldDB" id="A0A1H4XXP3"/>
<feature type="region of interest" description="Disordered" evidence="1">
    <location>
        <begin position="56"/>
        <end position="138"/>
    </location>
</feature>
<dbReference type="Pfam" id="PF17891">
    <property type="entry name" value="FluMu_N"/>
    <property type="match status" value="1"/>
</dbReference>
<accession>A0A1H4XXP3</accession>
<dbReference type="EMBL" id="FNSC01000001">
    <property type="protein sequence ID" value="SED10466.1"/>
    <property type="molecule type" value="Genomic_DNA"/>
</dbReference>
<protein>
    <recommendedName>
        <fullName evidence="2">Mu-like prophage FluMu N-terminal domain-containing protein</fullName>
    </recommendedName>
</protein>
<sequence length="138" mass="14001">MGIRITAKRDGFRRCGFAHSAAGHTFPDAFFTPEQLVELKAEPQLVVVEGVELDLEQDGGDEQAGTNLELSSGAKAPQGAAAKPAKPKAAPAKAKPAAGAAKPVAKAAAKPAASAANPVEGAQEDQDGGDSKDQGEQE</sequence>
<feature type="compositionally biased region" description="Low complexity" evidence="1">
    <location>
        <begin position="73"/>
        <end position="116"/>
    </location>
</feature>
<dbReference type="RefSeq" id="WP_090379913.1">
    <property type="nucleotide sequence ID" value="NZ_CP156749.1"/>
</dbReference>
<evidence type="ECO:0000259" key="2">
    <source>
        <dbReference type="Pfam" id="PF17891"/>
    </source>
</evidence>
<feature type="domain" description="Mu-like prophage FluMu N-terminal" evidence="2">
    <location>
        <begin position="7"/>
        <end position="47"/>
    </location>
</feature>
<dbReference type="SUPFAM" id="SSF160059">
    <property type="entry name" value="PriA/YqbF domain"/>
    <property type="match status" value="1"/>
</dbReference>
<dbReference type="STRING" id="53406.SAMN05421553_2037"/>
<evidence type="ECO:0000313" key="4">
    <source>
        <dbReference type="Proteomes" id="UP000242849"/>
    </source>
</evidence>
<name>A0A1H4XXP3_PSEAG</name>
<dbReference type="Gene3D" id="3.40.5.80">
    <property type="match status" value="1"/>
</dbReference>